<accession>A0AA90JVQ6</accession>
<name>A0AA90JVQ6_9ACTN</name>
<dbReference type="EMBL" id="JABXJJ020000002">
    <property type="protein sequence ID" value="MDI5968051.1"/>
    <property type="molecule type" value="Genomic_DNA"/>
</dbReference>
<proteinExistence type="predicted"/>
<organism evidence="2">
    <name type="scientific">Streptantibioticus silvisoli</name>
    <dbReference type="NCBI Taxonomy" id="2705255"/>
    <lineage>
        <taxon>Bacteria</taxon>
        <taxon>Bacillati</taxon>
        <taxon>Actinomycetota</taxon>
        <taxon>Actinomycetes</taxon>
        <taxon>Kitasatosporales</taxon>
        <taxon>Streptomycetaceae</taxon>
        <taxon>Streptantibioticus</taxon>
    </lineage>
</organism>
<gene>
    <name evidence="2" type="ORF">POF50_001560</name>
</gene>
<feature type="compositionally biased region" description="Basic and acidic residues" evidence="1">
    <location>
        <begin position="1"/>
        <end position="10"/>
    </location>
</feature>
<feature type="region of interest" description="Disordered" evidence="1">
    <location>
        <begin position="60"/>
        <end position="93"/>
    </location>
</feature>
<evidence type="ECO:0000313" key="2">
    <source>
        <dbReference type="EMBL" id="MDI5968051.1"/>
    </source>
</evidence>
<reference evidence="2" key="1">
    <citation type="submission" date="2023-05" db="EMBL/GenBank/DDBJ databases">
        <title>Streptantibioticus silvisoli sp. nov., acidotolerant actinomycetes 1 from pine litter.</title>
        <authorList>
            <person name="Swiecimska M."/>
            <person name="Golinska P."/>
            <person name="Sangal V."/>
            <person name="Wachnowicz B."/>
            <person name="Goodfellow M."/>
        </authorList>
    </citation>
    <scope>NUCLEOTIDE SEQUENCE</scope>
    <source>
        <strain evidence="2">SL13</strain>
    </source>
</reference>
<protein>
    <submittedName>
        <fullName evidence="2">Uncharacterized protein</fullName>
    </submittedName>
</protein>
<evidence type="ECO:0000256" key="1">
    <source>
        <dbReference type="SAM" id="MobiDB-lite"/>
    </source>
</evidence>
<feature type="region of interest" description="Disordered" evidence="1">
    <location>
        <begin position="1"/>
        <end position="38"/>
    </location>
</feature>
<sequence length="93" mass="9866">MTDDISHFRAPDPLSVPVSSWSGGPEALPRPAPPAEDVFGSAETLMTRFTAQLTVQLAHLRPFPQPTGADAGPPLRRHAPRAGTADATPPAYR</sequence>
<dbReference type="AlphaFoldDB" id="A0AA90JVQ6"/>
<dbReference type="RefSeq" id="WP_282698445.1">
    <property type="nucleotide sequence ID" value="NZ_JABXJJ020000002.1"/>
</dbReference>
<comment type="caution">
    <text evidence="2">The sequence shown here is derived from an EMBL/GenBank/DDBJ whole genome shotgun (WGS) entry which is preliminary data.</text>
</comment>